<keyword evidence="2" id="KW-0812">Transmembrane</keyword>
<feature type="transmembrane region" description="Helical" evidence="2">
    <location>
        <begin position="12"/>
        <end position="33"/>
    </location>
</feature>
<feature type="transmembrane region" description="Helical" evidence="2">
    <location>
        <begin position="254"/>
        <end position="274"/>
    </location>
</feature>
<feature type="transmembrane region" description="Helical" evidence="2">
    <location>
        <begin position="207"/>
        <end position="234"/>
    </location>
</feature>
<name>A0A9R1WFJ3_LACSA</name>
<gene>
    <name evidence="3" type="ORF">LSAT_V11C100019180</name>
</gene>
<keyword evidence="2" id="KW-0472">Membrane</keyword>
<keyword evidence="2" id="KW-1133">Transmembrane helix</keyword>
<dbReference type="Proteomes" id="UP000235145">
    <property type="component" value="Unassembled WGS sequence"/>
</dbReference>
<evidence type="ECO:0008006" key="5">
    <source>
        <dbReference type="Google" id="ProtNLM"/>
    </source>
</evidence>
<feature type="transmembrane region" description="Helical" evidence="2">
    <location>
        <begin position="76"/>
        <end position="96"/>
    </location>
</feature>
<keyword evidence="4" id="KW-1185">Reference proteome</keyword>
<evidence type="ECO:0000313" key="4">
    <source>
        <dbReference type="Proteomes" id="UP000235145"/>
    </source>
</evidence>
<feature type="transmembrane region" description="Helical" evidence="2">
    <location>
        <begin position="334"/>
        <end position="367"/>
    </location>
</feature>
<comment type="caution">
    <text evidence="3">The sequence shown here is derived from an EMBL/GenBank/DDBJ whole genome shotgun (WGS) entry which is preliminary data.</text>
</comment>
<organism evidence="3 4">
    <name type="scientific">Lactuca sativa</name>
    <name type="common">Garden lettuce</name>
    <dbReference type="NCBI Taxonomy" id="4236"/>
    <lineage>
        <taxon>Eukaryota</taxon>
        <taxon>Viridiplantae</taxon>
        <taxon>Streptophyta</taxon>
        <taxon>Embryophyta</taxon>
        <taxon>Tracheophyta</taxon>
        <taxon>Spermatophyta</taxon>
        <taxon>Magnoliopsida</taxon>
        <taxon>eudicotyledons</taxon>
        <taxon>Gunneridae</taxon>
        <taxon>Pentapetalae</taxon>
        <taxon>asterids</taxon>
        <taxon>campanulids</taxon>
        <taxon>Asterales</taxon>
        <taxon>Asteraceae</taxon>
        <taxon>Cichorioideae</taxon>
        <taxon>Cichorieae</taxon>
        <taxon>Lactucinae</taxon>
        <taxon>Lactuca</taxon>
    </lineage>
</organism>
<feature type="transmembrane region" description="Helical" evidence="2">
    <location>
        <begin position="108"/>
        <end position="127"/>
    </location>
</feature>
<proteinExistence type="predicted"/>
<evidence type="ECO:0000256" key="1">
    <source>
        <dbReference type="SAM" id="MobiDB-lite"/>
    </source>
</evidence>
<evidence type="ECO:0000256" key="2">
    <source>
        <dbReference type="SAM" id="Phobius"/>
    </source>
</evidence>
<protein>
    <recommendedName>
        <fullName evidence="5">Transmembrane protein</fullName>
    </recommendedName>
</protein>
<dbReference type="EMBL" id="NBSK02000001">
    <property type="protein sequence ID" value="KAJ0225802.1"/>
    <property type="molecule type" value="Genomic_DNA"/>
</dbReference>
<sequence length="765" mass="86993">MQWKSPADAMPWVGLYVCVASLVCTLAMAADAFQGFRQWKLWFPCRFFTINAASITLIAIAMKLPVDLDTDMSDTVYMIAKSASIIFLVTMVANFLPSLGLMDDKELLMNMLAFGILIITISVNVWIQFSTTGPFTTPIQLLILILPLPWPFSVAMIVPASRRSLQHHYEKFHGLASDPQEINFSGKRLIRYVKKYWMMAETGNPQFVIACSPVSSAFGVICSLLACVSCLILVTLFNDLSNFQYGNSDYKWSINVIVTLQLIGAIIGSIAPIFRCLTAISHFNLSIKWSKNHINVFRVEKQWIERLQLWKHSHVNSHIAGRHCTKVFRNIRNIILNFCIALQISVVVICNTICLIPRSLLILFSLFCYFCKSLLKRFKEEPNVSNSNVILDVEEYSAYVIQIEADTKLSKRILRRTLKSIIRLLHEAEEKEPRNLTKLLKKSTGFYGVVEFNNDQVPPLHQEEMQNCWSLVTVTLTAIALALPKSTNCHVKGLLDCMREGLQFVRHIEESLNENGDLVKARKAARRVWTDVEVYCRWLQIDLQKKARKGKTSKEILKWLGDEAVKIVIHFKKRKNVSLDHSLRKFIAASSMYTISQTILLHCNKQENWPTDEELFEWISTIIADLLFACFTNLPHVITMKCHEDAIEKREESIRIAAQLLGRSRKILKMLKGRQLPNLDMESMGYIDKWHTLPKSQIPNGSVRFQPASSSSNESLNGIRQSIHNIFAIMNSGPVIDHHSNSTSSSINNPVLKSKNNDPNSSALD</sequence>
<dbReference type="PANTHER" id="PTHR35307">
    <property type="entry name" value="PROTEIN, PUTATIVE-RELATED"/>
    <property type="match status" value="1"/>
</dbReference>
<accession>A0A9R1WFJ3</accession>
<dbReference type="AlphaFoldDB" id="A0A9R1WFJ3"/>
<feature type="transmembrane region" description="Helical" evidence="2">
    <location>
        <begin position="139"/>
        <end position="158"/>
    </location>
</feature>
<reference evidence="3 4" key="1">
    <citation type="journal article" date="2017" name="Nat. Commun.">
        <title>Genome assembly with in vitro proximity ligation data and whole-genome triplication in lettuce.</title>
        <authorList>
            <person name="Reyes-Chin-Wo S."/>
            <person name="Wang Z."/>
            <person name="Yang X."/>
            <person name="Kozik A."/>
            <person name="Arikit S."/>
            <person name="Song C."/>
            <person name="Xia L."/>
            <person name="Froenicke L."/>
            <person name="Lavelle D.O."/>
            <person name="Truco M.J."/>
            <person name="Xia R."/>
            <person name="Zhu S."/>
            <person name="Xu C."/>
            <person name="Xu H."/>
            <person name="Xu X."/>
            <person name="Cox K."/>
            <person name="Korf I."/>
            <person name="Meyers B.C."/>
            <person name="Michelmore R.W."/>
        </authorList>
    </citation>
    <scope>NUCLEOTIDE SEQUENCE [LARGE SCALE GENOMIC DNA]</scope>
    <source>
        <strain evidence="4">cv. Salinas</strain>
        <tissue evidence="3">Seedlings</tissue>
    </source>
</reference>
<feature type="transmembrane region" description="Helical" evidence="2">
    <location>
        <begin position="45"/>
        <end position="64"/>
    </location>
</feature>
<dbReference type="PANTHER" id="PTHR35307:SF9">
    <property type="entry name" value="TRANSMEMBRANE PROTEIN"/>
    <property type="match status" value="1"/>
</dbReference>
<evidence type="ECO:0000313" key="3">
    <source>
        <dbReference type="EMBL" id="KAJ0225802.1"/>
    </source>
</evidence>
<feature type="region of interest" description="Disordered" evidence="1">
    <location>
        <begin position="739"/>
        <end position="765"/>
    </location>
</feature>